<gene>
    <name evidence="2" type="ORF">PCAL00307_LOCUS14291</name>
    <name evidence="3" type="ORF">PECAL_1P17460</name>
</gene>
<protein>
    <submittedName>
        <fullName evidence="2">Uncharacterized protein</fullName>
    </submittedName>
</protein>
<feature type="region of interest" description="Disordered" evidence="1">
    <location>
        <begin position="1"/>
        <end position="30"/>
    </location>
</feature>
<evidence type="ECO:0000256" key="1">
    <source>
        <dbReference type="SAM" id="MobiDB-lite"/>
    </source>
</evidence>
<dbReference type="Proteomes" id="UP000789595">
    <property type="component" value="Unassembled WGS sequence"/>
</dbReference>
<dbReference type="EMBL" id="CAKKNE010000001">
    <property type="protein sequence ID" value="CAH0365313.1"/>
    <property type="molecule type" value="Genomic_DNA"/>
</dbReference>
<evidence type="ECO:0000313" key="4">
    <source>
        <dbReference type="Proteomes" id="UP000789595"/>
    </source>
</evidence>
<dbReference type="AlphaFoldDB" id="A0A7S4E9R5"/>
<dbReference type="EMBL" id="HBIW01016560">
    <property type="protein sequence ID" value="CAE0698855.1"/>
    <property type="molecule type" value="Transcribed_RNA"/>
</dbReference>
<evidence type="ECO:0000313" key="2">
    <source>
        <dbReference type="EMBL" id="CAE0698855.1"/>
    </source>
</evidence>
<reference evidence="3" key="2">
    <citation type="submission" date="2021-11" db="EMBL/GenBank/DDBJ databases">
        <authorList>
            <consortium name="Genoscope - CEA"/>
            <person name="William W."/>
        </authorList>
    </citation>
    <scope>NUCLEOTIDE SEQUENCE</scope>
</reference>
<reference evidence="2" key="1">
    <citation type="submission" date="2021-01" db="EMBL/GenBank/DDBJ databases">
        <authorList>
            <person name="Corre E."/>
            <person name="Pelletier E."/>
            <person name="Niang G."/>
            <person name="Scheremetjew M."/>
            <person name="Finn R."/>
            <person name="Kale V."/>
            <person name="Holt S."/>
            <person name="Cochrane G."/>
            <person name="Meng A."/>
            <person name="Brown T."/>
            <person name="Cohen L."/>
        </authorList>
    </citation>
    <scope>NUCLEOTIDE SEQUENCE</scope>
    <source>
        <strain evidence="2">CCMP1756</strain>
    </source>
</reference>
<evidence type="ECO:0000313" key="3">
    <source>
        <dbReference type="EMBL" id="CAH0365313.1"/>
    </source>
</evidence>
<feature type="compositionally biased region" description="Basic residues" evidence="1">
    <location>
        <begin position="15"/>
        <end position="28"/>
    </location>
</feature>
<sequence>MTDSSDDDLFCSPRTTKKAKPPPKKKAKTTSILDQVMAADAKTEARVNQLKEMNAASRKDLGEQAPSTGVAIDWDYIRRKPGSIAARAEAAVRAVDERPSDTGVEVVLGCSSVRRVRVPDQDKAERLLRDARDGLSTEGELATAFASLINDDASKKTPAARNALLEALGGRYAARHPDEVPQSLTRWLQLTAALDARPAVARGALETLVEMDQRSLDEGIVDDVLALYVADADVPKDEDACRRLDRAFQAWSASFGHGGLSNEALQRVAERCIDLAHDENVATSSGGAAAARRCVESALAALADAGGSIDAGDPCSSRDAARRCISILRALPPPTSDLRWAAIQGCCRVIFAATLKEQAPAADVSPIEACAAALRAVPGGDPPLGAHATLYALLCAVAALHSICGDAVSSDHDAVANAAEALRKRVVSLDATAARNAEFLDTLIATCHLDRDARARKGLVQRTIDAAVVAPPPPEASSPGAAAAAGE</sequence>
<name>A0A7S4E9R5_9STRA</name>
<proteinExistence type="predicted"/>
<organism evidence="2">
    <name type="scientific">Pelagomonas calceolata</name>
    <dbReference type="NCBI Taxonomy" id="35677"/>
    <lineage>
        <taxon>Eukaryota</taxon>
        <taxon>Sar</taxon>
        <taxon>Stramenopiles</taxon>
        <taxon>Ochrophyta</taxon>
        <taxon>Pelagophyceae</taxon>
        <taxon>Pelagomonadales</taxon>
        <taxon>Pelagomonadaceae</taxon>
        <taxon>Pelagomonas</taxon>
    </lineage>
</organism>
<accession>A0A7S4E9R5</accession>
<keyword evidence="4" id="KW-1185">Reference proteome</keyword>